<dbReference type="EMBL" id="QXTE01000017">
    <property type="protein sequence ID" value="TFK13150.1"/>
    <property type="molecule type" value="Genomic_DNA"/>
</dbReference>
<sequence>MYNSQHWKNGPALKTNLFTCLYSAKIDGPLLGEELRWYTQAVVISSDSSHWGGVALPHSEKKVKVKSESNKLAFVPAPMYLCSQLLMEQNGSARCRIPCTGAPYDTIHIPVGG</sequence>
<reference evidence="1 2" key="1">
    <citation type="submission" date="2019-04" db="EMBL/GenBank/DDBJ databases">
        <title>Draft genome of the big-headed turtle Platysternon megacephalum.</title>
        <authorList>
            <person name="Gong S."/>
        </authorList>
    </citation>
    <scope>NUCLEOTIDE SEQUENCE [LARGE SCALE GENOMIC DNA]</scope>
    <source>
        <strain evidence="1">DO16091913</strain>
        <tissue evidence="1">Muscle</tissue>
    </source>
</reference>
<dbReference type="Proteomes" id="UP000297703">
    <property type="component" value="Unassembled WGS sequence"/>
</dbReference>
<protein>
    <submittedName>
        <fullName evidence="1">Colorectal mutant cancer protein</fullName>
    </submittedName>
</protein>
<comment type="caution">
    <text evidence="1">The sequence shown here is derived from an EMBL/GenBank/DDBJ whole genome shotgun (WGS) entry which is preliminary data.</text>
</comment>
<name>A0A4D9F504_9SAUR</name>
<evidence type="ECO:0000313" key="1">
    <source>
        <dbReference type="EMBL" id="TFK13150.1"/>
    </source>
</evidence>
<evidence type="ECO:0000313" key="2">
    <source>
        <dbReference type="Proteomes" id="UP000297703"/>
    </source>
</evidence>
<organism evidence="1 2">
    <name type="scientific">Platysternon megacephalum</name>
    <name type="common">big-headed turtle</name>
    <dbReference type="NCBI Taxonomy" id="55544"/>
    <lineage>
        <taxon>Eukaryota</taxon>
        <taxon>Metazoa</taxon>
        <taxon>Chordata</taxon>
        <taxon>Craniata</taxon>
        <taxon>Vertebrata</taxon>
        <taxon>Euteleostomi</taxon>
        <taxon>Archelosauria</taxon>
        <taxon>Testudinata</taxon>
        <taxon>Testudines</taxon>
        <taxon>Cryptodira</taxon>
        <taxon>Durocryptodira</taxon>
        <taxon>Testudinoidea</taxon>
        <taxon>Platysternidae</taxon>
        <taxon>Platysternon</taxon>
    </lineage>
</organism>
<gene>
    <name evidence="1" type="ORF">DR999_PMT03575</name>
</gene>
<keyword evidence="2" id="KW-1185">Reference proteome</keyword>
<accession>A0A4D9F504</accession>
<reference evidence="1 2" key="2">
    <citation type="submission" date="2019-04" db="EMBL/GenBank/DDBJ databases">
        <title>The genome sequence of big-headed turtle.</title>
        <authorList>
            <person name="Gong S."/>
        </authorList>
    </citation>
    <scope>NUCLEOTIDE SEQUENCE [LARGE SCALE GENOMIC DNA]</scope>
    <source>
        <strain evidence="1">DO16091913</strain>
        <tissue evidence="1">Muscle</tissue>
    </source>
</reference>
<proteinExistence type="predicted"/>
<dbReference type="AlphaFoldDB" id="A0A4D9F504"/>